<dbReference type="InterPro" id="IPR013103">
    <property type="entry name" value="RVT_2"/>
</dbReference>
<evidence type="ECO:0000313" key="4">
    <source>
        <dbReference type="Proteomes" id="UP000258309"/>
    </source>
</evidence>
<feature type="domain" description="Reverse transcriptase Ty1/copia-type" evidence="2">
    <location>
        <begin position="236"/>
        <end position="358"/>
    </location>
</feature>
<comment type="caution">
    <text evidence="3">The sequence shown here is derived from an EMBL/GenBank/DDBJ whole genome shotgun (WGS) entry which is preliminary data.</text>
</comment>
<proteinExistence type="predicted"/>
<dbReference type="AlphaFoldDB" id="A0A3E2H531"/>
<keyword evidence="4" id="KW-1185">Reference proteome</keyword>
<feature type="region of interest" description="Disordered" evidence="1">
    <location>
        <begin position="118"/>
        <end position="164"/>
    </location>
</feature>
<dbReference type="STRING" id="5539.A0A3E2H531"/>
<feature type="non-terminal residue" evidence="3">
    <location>
        <position position="411"/>
    </location>
</feature>
<evidence type="ECO:0000259" key="2">
    <source>
        <dbReference type="Pfam" id="PF07727"/>
    </source>
</evidence>
<organism evidence="3 4">
    <name type="scientific">Scytalidium lignicola</name>
    <name type="common">Hyphomycete</name>
    <dbReference type="NCBI Taxonomy" id="5539"/>
    <lineage>
        <taxon>Eukaryota</taxon>
        <taxon>Fungi</taxon>
        <taxon>Dikarya</taxon>
        <taxon>Ascomycota</taxon>
        <taxon>Pezizomycotina</taxon>
        <taxon>Leotiomycetes</taxon>
        <taxon>Leotiomycetes incertae sedis</taxon>
        <taxon>Scytalidium</taxon>
    </lineage>
</organism>
<dbReference type="OrthoDB" id="3562068at2759"/>
<accession>A0A3E2H531</accession>
<evidence type="ECO:0000313" key="3">
    <source>
        <dbReference type="EMBL" id="RFU28496.1"/>
    </source>
</evidence>
<evidence type="ECO:0000256" key="1">
    <source>
        <dbReference type="SAM" id="MobiDB-lite"/>
    </source>
</evidence>
<dbReference type="Pfam" id="PF07727">
    <property type="entry name" value="RVT_2"/>
    <property type="match status" value="1"/>
</dbReference>
<feature type="non-terminal residue" evidence="3">
    <location>
        <position position="1"/>
    </location>
</feature>
<dbReference type="EMBL" id="NCSJ02000161">
    <property type="protein sequence ID" value="RFU28496.1"/>
    <property type="molecule type" value="Genomic_DNA"/>
</dbReference>
<feature type="compositionally biased region" description="Acidic residues" evidence="1">
    <location>
        <begin position="146"/>
        <end position="164"/>
    </location>
</feature>
<gene>
    <name evidence="3" type="ORF">B7463_g7849</name>
</gene>
<sequence>MTGAGVGSWSIEELREELPELLKGMKKLPPQKLNMLPLNQAEVTDVMAARERFPHEDGISGTTRIGGSVFTENEMVRYSIVTEPEFGLELGFDWQEPVMGEEITVFDPMEPAEALELAPEATESIEEDVPERKIAPEPPEPTFDSGEPEELSEPNSEPESDAESELIGSTIMVDTGNGEYANWAYYYSTTPIAEKAFRAQESHQFYIPKTEEEALADPLWREAIQKELDMLQALGTWGYADLPKGCNLVGSKWVFTIKFTPTGQIERRKGRSVAQGYSQSLGDDYLEIFSPTIRPESLKTPLAIGAKEDLEMRKIDVVSAYPRAKLHATIYMRAPIRLKVPGGKVLLLRKPLYGLTHSEGVVYRGLYVDDMVVMGKDLQAVQKTINGIAAKWDIKDMGPAHIRPPDYQRQT</sequence>
<name>A0A3E2H531_SCYLI</name>
<dbReference type="Proteomes" id="UP000258309">
    <property type="component" value="Unassembled WGS sequence"/>
</dbReference>
<protein>
    <recommendedName>
        <fullName evidence="2">Reverse transcriptase Ty1/copia-type domain-containing protein</fullName>
    </recommendedName>
</protein>
<reference evidence="3 4" key="1">
    <citation type="submission" date="2018-05" db="EMBL/GenBank/DDBJ databases">
        <title>Draft genome sequence of Scytalidium lignicola DSM 105466, a ubiquitous saprotrophic fungus.</title>
        <authorList>
            <person name="Buettner E."/>
            <person name="Gebauer A.M."/>
            <person name="Hofrichter M."/>
            <person name="Liers C."/>
            <person name="Kellner H."/>
        </authorList>
    </citation>
    <scope>NUCLEOTIDE SEQUENCE [LARGE SCALE GENOMIC DNA]</scope>
    <source>
        <strain evidence="3 4">DSM 105466</strain>
    </source>
</reference>